<feature type="non-terminal residue" evidence="3">
    <location>
        <position position="1"/>
    </location>
</feature>
<dbReference type="Pfam" id="PF14291">
    <property type="entry name" value="DUF4371"/>
    <property type="match status" value="1"/>
</dbReference>
<sequence>SVIECEPVTDSQIEKENYTEKGCLQSLAFECASQLDNDVPQVVTMTRFIRPSHNDSISIKNKFFSYHPIQPFVKTGKGKLDFKRIFYKHLINGEVVQRKWISYCLENNSLYCSNCMAYGERLNPAMKESKFITGYIADIKKRKSLYINIDRHENSLYHQNSSSSAVRFNLNKHIDYIMNHNLMSKRAKEVETKRKVLDRLISIILFIGRQGIPYRGKQEGIYSLNENGNHGNFLELVKLVSNYDSILKQHIDLSIELSEKNKSKKGRGSLITFLSKHFINEKLIIPIGKSIQNCIVNEIKESKKFSIMIDSTQDISVLDQLAICVRYIYNGIVQERLLSLIVCIDSSGIALFNLLEKELLRLDLSLSDVIACSFDGASNMKGIYNGLQAHLKNYNSNIVYTHCMGHVLNLVMTECTTNILPAEDVFGLVEQSSVFLSDSHKRMLIWTSITGNRNRAHDKLHRLQKIGATRWWSKDKALTSIMDNILLVDRFEIENSKFITFFDFLLVICKGNFNSKTKYMARSLMNNWSKFEIICVSILLIDIYTITSPVSKYLQSKSINYLQAWKMIDTMKKEILKKRNDNYVLLLLKKCKHFAETVNYHYFNEDLVDIEDDFPQKRISKKKRLPGENCQDESRSVSSFEKFKLNSFNVLDTILNSIEKRFVPNENLLRDCYWLDPKSFSNIQSMMKHNDSLKTICELAGVDRQAICLELKQFASQFKNFLPNLSFSDINYKNDTNYQTESSNDTEGEDDVTKKPDFYKFILILPSTQVSCERVFSKLKIIKTKLRSTIKQENLCPLMLMAVEKDIEIDREKLIDNVAHSSNLLKGLLI</sequence>
<accession>A0A6G0VS47</accession>
<protein>
    <submittedName>
        <fullName evidence="3">Zinc finger MYM-type protein 1-like</fullName>
    </submittedName>
</protein>
<dbReference type="InterPro" id="IPR025398">
    <property type="entry name" value="DUF4371"/>
</dbReference>
<evidence type="ECO:0000259" key="1">
    <source>
        <dbReference type="Pfam" id="PF05699"/>
    </source>
</evidence>
<dbReference type="GO" id="GO:0046983">
    <property type="term" value="F:protein dimerization activity"/>
    <property type="evidence" value="ECO:0007669"/>
    <property type="project" value="InterPro"/>
</dbReference>
<dbReference type="Pfam" id="PF05699">
    <property type="entry name" value="Dimer_Tnp_hAT"/>
    <property type="match status" value="1"/>
</dbReference>
<keyword evidence="4" id="KW-1185">Reference proteome</keyword>
<dbReference type="OrthoDB" id="6624196at2759"/>
<dbReference type="EMBL" id="VUJU01012876">
    <property type="protein sequence ID" value="KAF0706545.1"/>
    <property type="molecule type" value="Genomic_DNA"/>
</dbReference>
<dbReference type="SUPFAM" id="SSF53098">
    <property type="entry name" value="Ribonuclease H-like"/>
    <property type="match status" value="1"/>
</dbReference>
<dbReference type="PANTHER" id="PTHR45749:SF21">
    <property type="entry name" value="DUF4371 DOMAIN-CONTAINING PROTEIN"/>
    <property type="match status" value="1"/>
</dbReference>
<name>A0A6G0VS47_APHCR</name>
<comment type="caution">
    <text evidence="3">The sequence shown here is derived from an EMBL/GenBank/DDBJ whole genome shotgun (WGS) entry which is preliminary data.</text>
</comment>
<dbReference type="InterPro" id="IPR008906">
    <property type="entry name" value="HATC_C_dom"/>
</dbReference>
<proteinExistence type="predicted"/>
<feature type="domain" description="HAT C-terminal dimerisation" evidence="1">
    <location>
        <begin position="759"/>
        <end position="801"/>
    </location>
</feature>
<reference evidence="3 4" key="1">
    <citation type="submission" date="2019-08" db="EMBL/GenBank/DDBJ databases">
        <title>Whole genome of Aphis craccivora.</title>
        <authorList>
            <person name="Voronova N.V."/>
            <person name="Shulinski R.S."/>
            <person name="Bandarenka Y.V."/>
            <person name="Zhorov D.G."/>
            <person name="Warner D."/>
        </authorList>
    </citation>
    <scope>NUCLEOTIDE SEQUENCE [LARGE SCALE GENOMIC DNA]</scope>
    <source>
        <strain evidence="3">180601</strain>
        <tissue evidence="3">Whole Body</tissue>
    </source>
</reference>
<dbReference type="Proteomes" id="UP000478052">
    <property type="component" value="Unassembled WGS sequence"/>
</dbReference>
<dbReference type="PANTHER" id="PTHR45749">
    <property type="match status" value="1"/>
</dbReference>
<gene>
    <name evidence="3" type="ORF">FWK35_00036760</name>
</gene>
<evidence type="ECO:0000313" key="4">
    <source>
        <dbReference type="Proteomes" id="UP000478052"/>
    </source>
</evidence>
<dbReference type="InterPro" id="IPR012337">
    <property type="entry name" value="RNaseH-like_sf"/>
</dbReference>
<organism evidence="3 4">
    <name type="scientific">Aphis craccivora</name>
    <name type="common">Cowpea aphid</name>
    <dbReference type="NCBI Taxonomy" id="307492"/>
    <lineage>
        <taxon>Eukaryota</taxon>
        <taxon>Metazoa</taxon>
        <taxon>Ecdysozoa</taxon>
        <taxon>Arthropoda</taxon>
        <taxon>Hexapoda</taxon>
        <taxon>Insecta</taxon>
        <taxon>Pterygota</taxon>
        <taxon>Neoptera</taxon>
        <taxon>Paraneoptera</taxon>
        <taxon>Hemiptera</taxon>
        <taxon>Sternorrhyncha</taxon>
        <taxon>Aphidomorpha</taxon>
        <taxon>Aphidoidea</taxon>
        <taxon>Aphididae</taxon>
        <taxon>Aphidini</taxon>
        <taxon>Aphis</taxon>
        <taxon>Aphis</taxon>
    </lineage>
</organism>
<feature type="domain" description="DUF4371" evidence="2">
    <location>
        <begin position="192"/>
        <end position="386"/>
    </location>
</feature>
<dbReference type="AlphaFoldDB" id="A0A6G0VS47"/>
<evidence type="ECO:0000259" key="2">
    <source>
        <dbReference type="Pfam" id="PF14291"/>
    </source>
</evidence>
<evidence type="ECO:0000313" key="3">
    <source>
        <dbReference type="EMBL" id="KAF0706545.1"/>
    </source>
</evidence>